<dbReference type="AlphaFoldDB" id="A0A7E4VGC7"/>
<name>A0A7E4VGC7_PANRE</name>
<dbReference type="Proteomes" id="UP000492821">
    <property type="component" value="Unassembled WGS sequence"/>
</dbReference>
<keyword evidence="1" id="KW-0732">Signal</keyword>
<reference evidence="2" key="1">
    <citation type="journal article" date="2013" name="Genetics">
        <title>The draft genome and transcriptome of Panagrellus redivivus are shaped by the harsh demands of a free-living lifestyle.</title>
        <authorList>
            <person name="Srinivasan J."/>
            <person name="Dillman A.R."/>
            <person name="Macchietto M.G."/>
            <person name="Heikkinen L."/>
            <person name="Lakso M."/>
            <person name="Fracchia K.M."/>
            <person name="Antoshechkin I."/>
            <person name="Mortazavi A."/>
            <person name="Wong G."/>
            <person name="Sternberg P.W."/>
        </authorList>
    </citation>
    <scope>NUCLEOTIDE SEQUENCE [LARGE SCALE GENOMIC DNA]</scope>
    <source>
        <strain evidence="2">MT8872</strain>
    </source>
</reference>
<protein>
    <submittedName>
        <fullName evidence="3">Secreted protein</fullName>
    </submittedName>
</protein>
<evidence type="ECO:0000256" key="1">
    <source>
        <dbReference type="SAM" id="SignalP"/>
    </source>
</evidence>
<evidence type="ECO:0000313" key="3">
    <source>
        <dbReference type="WBParaSite" id="Pan_g20734.t1"/>
    </source>
</evidence>
<evidence type="ECO:0000313" key="2">
    <source>
        <dbReference type="Proteomes" id="UP000492821"/>
    </source>
</evidence>
<accession>A0A7E4VGC7</accession>
<proteinExistence type="predicted"/>
<feature type="chain" id="PRO_5028898448" evidence="1">
    <location>
        <begin position="20"/>
        <end position="146"/>
    </location>
</feature>
<organism evidence="2 3">
    <name type="scientific">Panagrellus redivivus</name>
    <name type="common">Microworm</name>
    <dbReference type="NCBI Taxonomy" id="6233"/>
    <lineage>
        <taxon>Eukaryota</taxon>
        <taxon>Metazoa</taxon>
        <taxon>Ecdysozoa</taxon>
        <taxon>Nematoda</taxon>
        <taxon>Chromadorea</taxon>
        <taxon>Rhabditida</taxon>
        <taxon>Tylenchina</taxon>
        <taxon>Panagrolaimomorpha</taxon>
        <taxon>Panagrolaimoidea</taxon>
        <taxon>Panagrolaimidae</taxon>
        <taxon>Panagrellus</taxon>
    </lineage>
</organism>
<reference evidence="3" key="2">
    <citation type="submission" date="2020-10" db="UniProtKB">
        <authorList>
            <consortium name="WormBaseParasite"/>
        </authorList>
    </citation>
    <scope>IDENTIFICATION</scope>
</reference>
<keyword evidence="2" id="KW-1185">Reference proteome</keyword>
<sequence length="146" mass="17226">MAFHFRKNILISFVGRVHSFLVDSAPWLFCYIVYNKILCYKNSNHNRNFYSSCQCTSIPSRLIRVYLNFLFFSVDCTDRCGSLRYCKVVQQPPDPLSSEILPRTPVKPVQRFLLICYLPYINLQPRCLEFLIPFFIAILARLLHYS</sequence>
<dbReference type="WBParaSite" id="Pan_g20734.t1">
    <property type="protein sequence ID" value="Pan_g20734.t1"/>
    <property type="gene ID" value="Pan_g20734"/>
</dbReference>
<feature type="signal peptide" evidence="1">
    <location>
        <begin position="1"/>
        <end position="19"/>
    </location>
</feature>